<keyword evidence="2" id="KW-1185">Reference proteome</keyword>
<comment type="caution">
    <text evidence="1">The sequence shown here is derived from an EMBL/GenBank/DDBJ whole genome shotgun (WGS) entry which is preliminary data.</text>
</comment>
<organism evidence="1 2">
    <name type="scientific">Pangasianodon gigas</name>
    <name type="common">Mekong giant catfish</name>
    <name type="synonym">Pangasius gigas</name>
    <dbReference type="NCBI Taxonomy" id="30993"/>
    <lineage>
        <taxon>Eukaryota</taxon>
        <taxon>Metazoa</taxon>
        <taxon>Chordata</taxon>
        <taxon>Craniata</taxon>
        <taxon>Vertebrata</taxon>
        <taxon>Euteleostomi</taxon>
        <taxon>Actinopterygii</taxon>
        <taxon>Neopterygii</taxon>
        <taxon>Teleostei</taxon>
        <taxon>Ostariophysi</taxon>
        <taxon>Siluriformes</taxon>
        <taxon>Pangasiidae</taxon>
        <taxon>Pangasianodon</taxon>
    </lineage>
</organism>
<dbReference type="EMBL" id="CM040463">
    <property type="protein sequence ID" value="MCI4382930.1"/>
    <property type="molecule type" value="Genomic_DNA"/>
</dbReference>
<name>A0ACC5WWD5_PANGG</name>
<accession>A0ACC5WWD5</accession>
<evidence type="ECO:0000313" key="2">
    <source>
        <dbReference type="Proteomes" id="UP000829447"/>
    </source>
</evidence>
<sequence>MILTRMSSCFLHSRLQVNLVDVSARCSFVLLVAAETDNFQKLQHSSRGEVSSPINPLLHYSKEAQAFLISRGSQAVSSWQAFKMA</sequence>
<protein>
    <submittedName>
        <fullName evidence="1">Uncharacterized protein</fullName>
    </submittedName>
</protein>
<evidence type="ECO:0000313" key="1">
    <source>
        <dbReference type="EMBL" id="MCI4382930.1"/>
    </source>
</evidence>
<proteinExistence type="predicted"/>
<dbReference type="Proteomes" id="UP000829447">
    <property type="component" value="Linkage Group LG10"/>
</dbReference>
<reference evidence="1 2" key="1">
    <citation type="journal article" date="2022" name="bioRxiv">
        <title>An ancient truncated duplication of the anti-Mullerian hormone receptor type 2 gene is a potential conserved master sex determinant in the Pangasiidae catfish family.</title>
        <authorList>
            <person name="Wen M."/>
            <person name="Pan Q."/>
            <person name="Jouanno E."/>
            <person name="Montfort J."/>
            <person name="Zahm M."/>
            <person name="Cabau C."/>
            <person name="Klopp C."/>
            <person name="Iampietro C."/>
            <person name="Roques C."/>
            <person name="Bouchez O."/>
            <person name="Castinel A."/>
            <person name="Donnadieu C."/>
            <person name="Parrinello H."/>
            <person name="Poncet C."/>
            <person name="Belmonte E."/>
            <person name="Gautier V."/>
            <person name="Avarre J.-C."/>
            <person name="Dugue R."/>
            <person name="Gustiano R."/>
            <person name="Ha T.T.T."/>
            <person name="Campet M."/>
            <person name="Sriphairoj K."/>
            <person name="Ribolli J."/>
            <person name="de Almeida F.L."/>
            <person name="Desvignes T."/>
            <person name="Postlethwait J.H."/>
            <person name="Bucao C.F."/>
            <person name="Robinson-Rechavi M."/>
            <person name="Bobe J."/>
            <person name="Herpin A."/>
            <person name="Guiguen Y."/>
        </authorList>
    </citation>
    <scope>NUCLEOTIDE SEQUENCE [LARGE SCALE GENOMIC DNA]</scope>
    <source>
        <strain evidence="1">YG-Dec2019</strain>
    </source>
</reference>
<gene>
    <name evidence="1" type="ORF">PGIGA_G00020430</name>
</gene>